<dbReference type="GO" id="GO:0036297">
    <property type="term" value="P:interstrand cross-link repair"/>
    <property type="evidence" value="ECO:0007669"/>
    <property type="project" value="TreeGrafter"/>
</dbReference>
<name>A0A1C7AF36_9GAMM</name>
<organism evidence="4 5">
    <name type="scientific">Sulfurifustis variabilis</name>
    <dbReference type="NCBI Taxonomy" id="1675686"/>
    <lineage>
        <taxon>Bacteria</taxon>
        <taxon>Pseudomonadati</taxon>
        <taxon>Pseudomonadota</taxon>
        <taxon>Gammaproteobacteria</taxon>
        <taxon>Acidiferrobacterales</taxon>
        <taxon>Acidiferrobacteraceae</taxon>
        <taxon>Sulfurifustis</taxon>
    </lineage>
</organism>
<dbReference type="PANTHER" id="PTHR47957:SF3">
    <property type="entry name" value="ATP-DEPENDENT HELICASE HRQ1"/>
    <property type="match status" value="1"/>
</dbReference>
<dbReference type="Gene3D" id="3.40.50.300">
    <property type="entry name" value="P-loop containing nucleotide triphosphate hydrolases"/>
    <property type="match status" value="2"/>
</dbReference>
<evidence type="ECO:0000313" key="5">
    <source>
        <dbReference type="Proteomes" id="UP000218899"/>
    </source>
</evidence>
<protein>
    <submittedName>
        <fullName evidence="4">DEAD/DEAH box helicase</fullName>
    </submittedName>
</protein>
<reference evidence="4 5" key="1">
    <citation type="submission" date="2015-08" db="EMBL/GenBank/DDBJ databases">
        <title>Complete genome sequence of Sulfurifustis variabilis.</title>
        <authorList>
            <person name="Miura A."/>
            <person name="Kojima H."/>
            <person name="Fukui M."/>
        </authorList>
    </citation>
    <scope>NUCLEOTIDE SEQUENCE [LARGE SCALE GENOMIC DNA]</scope>
    <source>
        <strain evidence="5">skN76</strain>
    </source>
</reference>
<proteinExistence type="predicted"/>
<dbReference type="GO" id="GO:0006289">
    <property type="term" value="P:nucleotide-excision repair"/>
    <property type="evidence" value="ECO:0007669"/>
    <property type="project" value="TreeGrafter"/>
</dbReference>
<keyword evidence="2" id="KW-0067">ATP-binding</keyword>
<dbReference type="EMBL" id="AP014936">
    <property type="protein sequence ID" value="BAU49845.1"/>
    <property type="molecule type" value="Genomic_DNA"/>
</dbReference>
<dbReference type="SMART" id="SM00490">
    <property type="entry name" value="HELICc"/>
    <property type="match status" value="1"/>
</dbReference>
<dbReference type="GO" id="GO:0043138">
    <property type="term" value="F:3'-5' DNA helicase activity"/>
    <property type="evidence" value="ECO:0007669"/>
    <property type="project" value="TreeGrafter"/>
</dbReference>
<evidence type="ECO:0000313" key="4">
    <source>
        <dbReference type="EMBL" id="BAU49845.1"/>
    </source>
</evidence>
<evidence type="ECO:0000256" key="1">
    <source>
        <dbReference type="ARBA" id="ARBA00022741"/>
    </source>
</evidence>
<dbReference type="SUPFAM" id="SSF52540">
    <property type="entry name" value="P-loop containing nucleoside triphosphate hydrolases"/>
    <property type="match status" value="2"/>
</dbReference>
<dbReference type="Pfam" id="PF00270">
    <property type="entry name" value="DEAD"/>
    <property type="match status" value="1"/>
</dbReference>
<dbReference type="InterPro" id="IPR027417">
    <property type="entry name" value="P-loop_NTPase"/>
</dbReference>
<dbReference type="InterPro" id="IPR014001">
    <property type="entry name" value="Helicase_ATP-bd"/>
</dbReference>
<dbReference type="InterPro" id="IPR011545">
    <property type="entry name" value="DEAD/DEAH_box_helicase_dom"/>
</dbReference>
<dbReference type="GO" id="GO:0003676">
    <property type="term" value="F:nucleic acid binding"/>
    <property type="evidence" value="ECO:0007669"/>
    <property type="project" value="InterPro"/>
</dbReference>
<keyword evidence="5" id="KW-1185">Reference proteome</keyword>
<keyword evidence="4" id="KW-0347">Helicase</keyword>
<dbReference type="SMART" id="SM00487">
    <property type="entry name" value="DEXDc"/>
    <property type="match status" value="1"/>
</dbReference>
<dbReference type="KEGG" id="sva:SVA_3297"/>
<dbReference type="Proteomes" id="UP000218899">
    <property type="component" value="Chromosome"/>
</dbReference>
<sequence>MSNPLAIFESLRDTYLRYLDSPFDLRYPDLVAERRQLLDADGRLYRYPLIEPVPAYQTCGQTFQQVAQSLLGASWAPGALADLVGFVSQGLFPPSRELYAHQREVFQESVVQGRDVVVTTGTGSGKTECFLLPIAAALIRESSAWGAPGPRPAQWDWWNHWTMQGSRRRWAPRIPQRAHEDPAVRPAAVRALILYPLNALVEDQLARLRDGLDSAQARTWLQVQRGGNRFYFGRYTGRTPVSGIPTKNAEARLRTELASIERDAQLVVGSPAARFFPSMDGGEMWSRWDMQDHPPDILITNYSMLNIMLMRGVESPIFDQTRQWLQADASHIFHLVVDELHTYRGTPGTEVAYLIRVLLDRFGLSPDSDQLRIIASSASVASGAAGLQYLEAFFGRDQNRFRVVGGATQPLNPGAFAPVRASATALRQLRQDLRASQVPITAAAHAFHAAIGATAIGPGATPEGVLESALGHIMAADALRLACSTGPAQTPQIEPRFPEQIAAAMFPALAPADRLEALEGLLAGLSAARGAAGTAPLPVRAHMVFRNLQGLWVCTNASCTQAPPRNGACPAGTLHYVPTLTCGCGSRVLELLYCEACGEIFFGGYRRDTGLNPNEWYLSPDHPDLEASPDMASLDRDYLRYAVYWPAGPGMAPASPQWTQEGVQRFWRPARFTPADGKVVLGGPGYLYFVPAMQGPNPPAADSANQAYPARCPRCDADWSRRQIGSPIRTLRTGFQKIAQVLSDSLLRRIAGAGASQSRKLVVFSDSRQDAAKLSAGMRFSHYRDALRQAITQAIAVQGAGAQAFAAQLAGQVLPPEQQALATTFASTHTAESAILLGAANPVTAQQACPNYPGLTYQQAAQRILTRAVQGPFHVAQLAADASAQLLARGMNPGGFIQDVLWTDPRQQTGSWRDLYVWGPPGSVPQARGAQLTQPQRDHLRRIQDQSLLEVMDVIFASGRRSLESLRIAYATTDRIGAPAPNPLVQEAADGVIRLLGARRRLSTHGAASQPNPPGYVAQYLAAVAQQHGQTPQTFAADVLTYLNGAGVLAQHVLMVQNLCLARPGPSYYECGQCRRIHLHPSGGVCTDCNTPLGPPQPMAAAQVSPDYYSYLATQAGPLFRLNCEELTGQTNKNEGRKRQRLFQDICLPPPDEIPITDAIDLLSVTTTMEAGVDIGSLLAVMMANMPPMRFNYQQRVGRAGRRGAGLSVALTLCRGRSHDDYYFQRPDRMTSDPPPQPYVDMRREVILQRVLAKEVLRQAFGALGLFAATGGDSVHGEFGDAAQWGAPPAQPVPGTPPGMTVAQLVGAWIQSNPAAIARTCDVLLSYTTPQLQAQRPDLISFIQNQLVARVTAAATDPRLPQRSLSERLANAGILPMFGFPTRVRYLFHERPGTAYEWPPEGVVDRELDIAISQFAPCSETVKDGLIHTSVGVVDYQPQGNTVTEQPNPLGPPQVVGLCRRCQAVDGSQNPAPACPVCGAAPPDYDLVRLSQPRGFRTWSGASRDFDGVFEWTARASRPKVGVTPVPMTPVANFEVWSGQDTVYVINDNEGRQFDFEKLAQGETWVTREALAKIGINNVPLAPGGAVDRRALASVKPTDVLVLGIRTWPVGVSAMPLRVEGRAALYSLGFLLRRAAAVRLDIHERELKVGLRVMQDANGQVIGQIFISDSLENGAGYSSYFGSPTEAESLLRFVVGQTSNTFYGPLVTAVHSGICQTSCPDCLRDFSNLAYHNILDWRLGLDLARLALDPNAQIDFSVPYWQGIDASAAGPYFAAMPGWQRLTYGGLQAGRRGNQVEIITHPLWDTDRNRLGPQLAGAYAQAVAAGCHVTFKSIFEVLRRPF</sequence>
<evidence type="ECO:0000259" key="3">
    <source>
        <dbReference type="PROSITE" id="PS51192"/>
    </source>
</evidence>
<dbReference type="GO" id="GO:0005524">
    <property type="term" value="F:ATP binding"/>
    <property type="evidence" value="ECO:0007669"/>
    <property type="project" value="UniProtKB-KW"/>
</dbReference>
<dbReference type="Pfam" id="PF00271">
    <property type="entry name" value="Helicase_C"/>
    <property type="match status" value="1"/>
</dbReference>
<keyword evidence="4" id="KW-0378">Hydrolase</keyword>
<dbReference type="PROSITE" id="PS51192">
    <property type="entry name" value="HELICASE_ATP_BIND_1"/>
    <property type="match status" value="1"/>
</dbReference>
<gene>
    <name evidence="4" type="ORF">SVA_3297</name>
</gene>
<dbReference type="PANTHER" id="PTHR47957">
    <property type="entry name" value="ATP-DEPENDENT HELICASE HRQ1"/>
    <property type="match status" value="1"/>
</dbReference>
<dbReference type="InterPro" id="IPR001650">
    <property type="entry name" value="Helicase_C-like"/>
</dbReference>
<accession>A0A1C7AF36</accession>
<feature type="domain" description="Helicase ATP-binding" evidence="3">
    <location>
        <begin position="107"/>
        <end position="398"/>
    </location>
</feature>
<dbReference type="RefSeq" id="WP_096462203.1">
    <property type="nucleotide sequence ID" value="NZ_AP014936.1"/>
</dbReference>
<keyword evidence="1" id="KW-0547">Nucleotide-binding</keyword>
<dbReference type="OrthoDB" id="9815222at2"/>
<evidence type="ECO:0000256" key="2">
    <source>
        <dbReference type="ARBA" id="ARBA00022840"/>
    </source>
</evidence>